<gene>
    <name evidence="1" type="ORF">R3W88_024537</name>
</gene>
<protein>
    <submittedName>
        <fullName evidence="1">Uncharacterized protein</fullName>
    </submittedName>
</protein>
<comment type="caution">
    <text evidence="1">The sequence shown here is derived from an EMBL/GenBank/DDBJ whole genome shotgun (WGS) entry which is preliminary data.</text>
</comment>
<dbReference type="EMBL" id="JAWPEI010000003">
    <property type="protein sequence ID" value="KAK4731549.1"/>
    <property type="molecule type" value="Genomic_DNA"/>
</dbReference>
<keyword evidence="2" id="KW-1185">Reference proteome</keyword>
<sequence>MISEVLKMIKPEIIAERINPSKQSTSSSTRMITMDMVNHVAHNCHAVIYLTIYAIRLVEFKRLGDLFTLAEDISETVACLSILCCETYDQYSAHVSVPDLDFESKISKLLERINPIRLEWRKLYISVLKASHSSVPKAPLMHGGLKNLSHDLDLAQKFTKSIRYVLEKLKSHDASMKVAFFDRFELLQDGLLHLSEFHMILTHHKDIQRQDLSSLLSFLENSIAEIDHMFLPLQVKFNYLKVEISLFQKLRLPKSQMDCFQEELTSMKTFVMDSLEQCKVQIQLTMHHIVLSLVLYVATEAHSFITSLSHDSEERELMNKINLLHFQLFLKFKFIKEAIRQICPSFSASSTPDHHVIYPLNFLPTYFRPLILISQS</sequence>
<proteinExistence type="predicted"/>
<evidence type="ECO:0000313" key="1">
    <source>
        <dbReference type="EMBL" id="KAK4731549.1"/>
    </source>
</evidence>
<evidence type="ECO:0000313" key="2">
    <source>
        <dbReference type="Proteomes" id="UP001311915"/>
    </source>
</evidence>
<reference evidence="1 2" key="1">
    <citation type="submission" date="2023-10" db="EMBL/GenBank/DDBJ databases">
        <title>Genome-Wide Identification Analysis in wild type Solanum Pinnatisectum Reveals Some Genes Defensing Phytophthora Infestans.</title>
        <authorList>
            <person name="Sun C."/>
        </authorList>
    </citation>
    <scope>NUCLEOTIDE SEQUENCE [LARGE SCALE GENOMIC DNA]</scope>
    <source>
        <strain evidence="1">LQN</strain>
        <tissue evidence="1">Leaf</tissue>
    </source>
</reference>
<name>A0AAV9M2P2_9SOLN</name>
<organism evidence="1 2">
    <name type="scientific">Solanum pinnatisectum</name>
    <name type="common">tansyleaf nightshade</name>
    <dbReference type="NCBI Taxonomy" id="50273"/>
    <lineage>
        <taxon>Eukaryota</taxon>
        <taxon>Viridiplantae</taxon>
        <taxon>Streptophyta</taxon>
        <taxon>Embryophyta</taxon>
        <taxon>Tracheophyta</taxon>
        <taxon>Spermatophyta</taxon>
        <taxon>Magnoliopsida</taxon>
        <taxon>eudicotyledons</taxon>
        <taxon>Gunneridae</taxon>
        <taxon>Pentapetalae</taxon>
        <taxon>asterids</taxon>
        <taxon>lamiids</taxon>
        <taxon>Solanales</taxon>
        <taxon>Solanaceae</taxon>
        <taxon>Solanoideae</taxon>
        <taxon>Solaneae</taxon>
        <taxon>Solanum</taxon>
    </lineage>
</organism>
<accession>A0AAV9M2P2</accession>
<dbReference type="Proteomes" id="UP001311915">
    <property type="component" value="Unassembled WGS sequence"/>
</dbReference>
<dbReference type="AlphaFoldDB" id="A0AAV9M2P2"/>